<evidence type="ECO:0000313" key="1">
    <source>
        <dbReference type="EMBL" id="MEQ2253349.1"/>
    </source>
</evidence>
<name>A0ABV0V8J3_9TELE</name>
<protein>
    <submittedName>
        <fullName evidence="1">Uncharacterized protein</fullName>
    </submittedName>
</protein>
<proteinExistence type="predicted"/>
<reference evidence="1 2" key="1">
    <citation type="submission" date="2021-06" db="EMBL/GenBank/DDBJ databases">
        <authorList>
            <person name="Palmer J.M."/>
        </authorList>
    </citation>
    <scope>NUCLEOTIDE SEQUENCE [LARGE SCALE GENOMIC DNA]</scope>
    <source>
        <strain evidence="2">if_2019</strain>
        <tissue evidence="1">Muscle</tissue>
    </source>
</reference>
<evidence type="ECO:0000313" key="2">
    <source>
        <dbReference type="Proteomes" id="UP001482620"/>
    </source>
</evidence>
<gene>
    <name evidence="1" type="ORF">ILYODFUR_031140</name>
</gene>
<keyword evidence="2" id="KW-1185">Reference proteome</keyword>
<accession>A0ABV0V8J3</accession>
<dbReference type="Proteomes" id="UP001482620">
    <property type="component" value="Unassembled WGS sequence"/>
</dbReference>
<dbReference type="EMBL" id="JAHRIQ010097450">
    <property type="protein sequence ID" value="MEQ2253349.1"/>
    <property type="molecule type" value="Genomic_DNA"/>
</dbReference>
<comment type="caution">
    <text evidence="1">The sequence shown here is derived from an EMBL/GenBank/DDBJ whole genome shotgun (WGS) entry which is preliminary data.</text>
</comment>
<organism evidence="1 2">
    <name type="scientific">Ilyodon furcidens</name>
    <name type="common">goldbreast splitfin</name>
    <dbReference type="NCBI Taxonomy" id="33524"/>
    <lineage>
        <taxon>Eukaryota</taxon>
        <taxon>Metazoa</taxon>
        <taxon>Chordata</taxon>
        <taxon>Craniata</taxon>
        <taxon>Vertebrata</taxon>
        <taxon>Euteleostomi</taxon>
        <taxon>Actinopterygii</taxon>
        <taxon>Neopterygii</taxon>
        <taxon>Teleostei</taxon>
        <taxon>Neoteleostei</taxon>
        <taxon>Acanthomorphata</taxon>
        <taxon>Ovalentaria</taxon>
        <taxon>Atherinomorphae</taxon>
        <taxon>Cyprinodontiformes</taxon>
        <taxon>Goodeidae</taxon>
        <taxon>Ilyodon</taxon>
    </lineage>
</organism>
<sequence length="118" mass="13121">MVGKEIGALPSPTGERQCFHLPQAVITVMVLRRLYSSTFLSPMHTVGSCRMLSTQERTCDVLRGTCGHKVECNCLVQCSTIPDPNLHTTDSETIHWGGLSTHTYIRHNHANPPGWLHN</sequence>